<gene>
    <name evidence="1" type="ORF">K0M31_004012</name>
</gene>
<sequence>MDRSIFYVSYPRHRVIDNISRCSLVFHRPPVRRCPVVFQRLARGLPAPIAAKAEVTVVASPLESRRMKGVASRDNGGIGLTGVPFNG</sequence>
<organism evidence="1 2">
    <name type="scientific">Melipona bicolor</name>
    <dbReference type="NCBI Taxonomy" id="60889"/>
    <lineage>
        <taxon>Eukaryota</taxon>
        <taxon>Metazoa</taxon>
        <taxon>Ecdysozoa</taxon>
        <taxon>Arthropoda</taxon>
        <taxon>Hexapoda</taxon>
        <taxon>Insecta</taxon>
        <taxon>Pterygota</taxon>
        <taxon>Neoptera</taxon>
        <taxon>Endopterygota</taxon>
        <taxon>Hymenoptera</taxon>
        <taxon>Apocrita</taxon>
        <taxon>Aculeata</taxon>
        <taxon>Apoidea</taxon>
        <taxon>Anthophila</taxon>
        <taxon>Apidae</taxon>
        <taxon>Melipona</taxon>
    </lineage>
</organism>
<evidence type="ECO:0000313" key="2">
    <source>
        <dbReference type="Proteomes" id="UP001177670"/>
    </source>
</evidence>
<accession>A0AA40FYN2</accession>
<proteinExistence type="predicted"/>
<comment type="caution">
    <text evidence="1">The sequence shown here is derived from an EMBL/GenBank/DDBJ whole genome shotgun (WGS) entry which is preliminary data.</text>
</comment>
<name>A0AA40FYN2_9HYME</name>
<dbReference type="EMBL" id="JAHYIQ010000012">
    <property type="protein sequence ID" value="KAK1127475.1"/>
    <property type="molecule type" value="Genomic_DNA"/>
</dbReference>
<dbReference type="Proteomes" id="UP001177670">
    <property type="component" value="Unassembled WGS sequence"/>
</dbReference>
<evidence type="ECO:0000313" key="1">
    <source>
        <dbReference type="EMBL" id="KAK1127475.1"/>
    </source>
</evidence>
<keyword evidence="2" id="KW-1185">Reference proteome</keyword>
<reference evidence="1" key="1">
    <citation type="submission" date="2021-10" db="EMBL/GenBank/DDBJ databases">
        <title>Melipona bicolor Genome sequencing and assembly.</title>
        <authorList>
            <person name="Araujo N.S."/>
            <person name="Arias M.C."/>
        </authorList>
    </citation>
    <scope>NUCLEOTIDE SEQUENCE</scope>
    <source>
        <strain evidence="1">USP_2M_L1-L4_2017</strain>
        <tissue evidence="1">Whole body</tissue>
    </source>
</reference>
<protein>
    <submittedName>
        <fullName evidence="1">Uncharacterized protein</fullName>
    </submittedName>
</protein>
<dbReference type="AlphaFoldDB" id="A0AA40FYN2"/>